<evidence type="ECO:0000313" key="3">
    <source>
        <dbReference type="Proteomes" id="UP000241762"/>
    </source>
</evidence>
<feature type="domain" description="Dihydroneopterin aldolase/epimerase" evidence="1">
    <location>
        <begin position="6"/>
        <end position="106"/>
    </location>
</feature>
<dbReference type="Proteomes" id="UP000241762">
    <property type="component" value="Chromosome"/>
</dbReference>
<keyword evidence="3" id="KW-1185">Reference proteome</keyword>
<dbReference type="InterPro" id="IPR006157">
    <property type="entry name" value="FolB_dom"/>
</dbReference>
<dbReference type="SUPFAM" id="SSF55620">
    <property type="entry name" value="Tetrahydrobiopterin biosynthesis enzymes-like"/>
    <property type="match status" value="1"/>
</dbReference>
<protein>
    <submittedName>
        <fullName evidence="2">Dihydroneopterin aldolase</fullName>
    </submittedName>
</protein>
<reference evidence="2 3" key="1">
    <citation type="submission" date="2018-03" db="EMBL/GenBank/DDBJ databases">
        <title>A gene transfer event suggests a long-term partnership between eustigmatophyte algae and a novel lineage of endosymbiotic bacteria.</title>
        <authorList>
            <person name="Yurchenko T."/>
            <person name="Sevcikova T."/>
            <person name="Pribyl P."/>
            <person name="El Karkouri K."/>
            <person name="Klimes V."/>
            <person name="Amaral R."/>
            <person name="Zbrankova V."/>
            <person name="Kim E."/>
            <person name="Raoult D."/>
            <person name="Santos L.M.A."/>
            <person name="Elias M."/>
        </authorList>
    </citation>
    <scope>NUCLEOTIDE SEQUENCE [LARGE SCALE GENOMIC DNA]</scope>
    <source>
        <strain evidence="2">CCALA 838</strain>
    </source>
</reference>
<dbReference type="EMBL" id="CP027845">
    <property type="protein sequence ID" value="AVP88167.1"/>
    <property type="molecule type" value="Genomic_DNA"/>
</dbReference>
<dbReference type="Gene3D" id="3.30.1130.10">
    <property type="match status" value="1"/>
</dbReference>
<dbReference type="InterPro" id="IPR043133">
    <property type="entry name" value="GTP-CH-I_C/QueF"/>
</dbReference>
<gene>
    <name evidence="2" type="ORF">phytr_12430</name>
</gene>
<organism evidence="2 3">
    <name type="scientific">Candidatus Phycorickettsia trachydisci</name>
    <dbReference type="NCBI Taxonomy" id="2115978"/>
    <lineage>
        <taxon>Bacteria</taxon>
        <taxon>Pseudomonadati</taxon>
        <taxon>Pseudomonadota</taxon>
        <taxon>Alphaproteobacteria</taxon>
        <taxon>Rickettsiales</taxon>
        <taxon>Rickettsiaceae</taxon>
        <taxon>Candidatus Phycorickettsia</taxon>
    </lineage>
</organism>
<dbReference type="NCBIfam" id="TIGR00526">
    <property type="entry name" value="folB_dom"/>
    <property type="match status" value="1"/>
</dbReference>
<dbReference type="RefSeq" id="WP_106874980.1">
    <property type="nucleotide sequence ID" value="NZ_CP027845.1"/>
</dbReference>
<name>A0A2P1PA74_9RICK</name>
<sequence length="116" mass="13430">MTKATICIDSLETDVYIGATEEERSRKQKIRWFISISFFDRPKACKSDLLEDTLCYDHIVNMIVETSNAKKYNLLEHLVETAYKKIKSKEVRLLVRASKVIEGLTSYCPSFELKSD</sequence>
<dbReference type="Pfam" id="PF02152">
    <property type="entry name" value="FolB"/>
    <property type="match status" value="1"/>
</dbReference>
<accession>A0A2P1PA74</accession>
<evidence type="ECO:0000313" key="2">
    <source>
        <dbReference type="EMBL" id="AVP88167.1"/>
    </source>
</evidence>
<dbReference type="GO" id="GO:0006760">
    <property type="term" value="P:folic acid-containing compound metabolic process"/>
    <property type="evidence" value="ECO:0007669"/>
    <property type="project" value="InterPro"/>
</dbReference>
<dbReference type="GO" id="GO:0004150">
    <property type="term" value="F:dihydroneopterin aldolase activity"/>
    <property type="evidence" value="ECO:0007669"/>
    <property type="project" value="InterPro"/>
</dbReference>
<dbReference type="SMART" id="SM00905">
    <property type="entry name" value="FolB"/>
    <property type="match status" value="1"/>
</dbReference>
<dbReference type="AlphaFoldDB" id="A0A2P1PA74"/>
<dbReference type="KEGG" id="ptc:phytr_12430"/>
<dbReference type="OrthoDB" id="7161206at2"/>
<proteinExistence type="predicted"/>
<evidence type="ECO:0000259" key="1">
    <source>
        <dbReference type="SMART" id="SM00905"/>
    </source>
</evidence>